<reference evidence="8 9" key="1">
    <citation type="journal article" date="2010" name="Science">
        <title>Pathogenicity determinants in smut fungi revealed by genome comparison.</title>
        <authorList>
            <person name="Schirawski J."/>
            <person name="Mannhaupt G."/>
            <person name="Muench K."/>
            <person name="Brefort T."/>
            <person name="Schipper K."/>
            <person name="Doehlemann G."/>
            <person name="Di Stasio M."/>
            <person name="Roessel N."/>
            <person name="Mendoza-Mendoza A."/>
            <person name="Pester D."/>
            <person name="Mueller O."/>
            <person name="Winterberg B."/>
            <person name="Meyer E."/>
            <person name="Ghareeb H."/>
            <person name="Wollenberg T."/>
            <person name="Muensterkoetter M."/>
            <person name="Wong P."/>
            <person name="Walter M."/>
            <person name="Stukenbrock E."/>
            <person name="Gueldener U."/>
            <person name="Kahmann R."/>
        </authorList>
    </citation>
    <scope>NUCLEOTIDE SEQUENCE [LARGE SCALE GENOMIC DNA]</scope>
    <source>
        <strain evidence="9">SRZ2</strain>
    </source>
</reference>
<dbReference type="GO" id="GO:0005743">
    <property type="term" value="C:mitochondrial inner membrane"/>
    <property type="evidence" value="ECO:0007669"/>
    <property type="project" value="UniProtKB-SubCell"/>
</dbReference>
<dbReference type="AlphaFoldDB" id="E6ZR64"/>
<evidence type="ECO:0000256" key="3">
    <source>
        <dbReference type="ARBA" id="ARBA00022660"/>
    </source>
</evidence>
<keyword evidence="9" id="KW-1185">Reference proteome</keyword>
<protein>
    <submittedName>
        <fullName evidence="8">Probable NADH-ubiquinone oxidoreductase 12 kDa subunit</fullName>
    </submittedName>
</protein>
<evidence type="ECO:0000256" key="4">
    <source>
        <dbReference type="ARBA" id="ARBA00022792"/>
    </source>
</evidence>
<keyword evidence="4" id="KW-0999">Mitochondrion inner membrane</keyword>
<keyword evidence="8" id="KW-0830">Ubiquinone</keyword>
<dbReference type="InterPro" id="IPR039993">
    <property type="entry name" value="NDUFB10"/>
</dbReference>
<dbReference type="Proteomes" id="UP000008867">
    <property type="component" value="Chromosome 17"/>
</dbReference>
<dbReference type="PANTHER" id="PTHR13094:SF1">
    <property type="entry name" value="NADH DEHYDROGENASE [UBIQUINONE] 1 BETA SUBCOMPLEX SUBUNIT 10"/>
    <property type="match status" value="1"/>
</dbReference>
<dbReference type="HOGENOM" id="CLU_196217_0_0_1"/>
<keyword evidence="3" id="KW-0679">Respiratory chain</keyword>
<name>E6ZR64_SPORE</name>
<dbReference type="OrthoDB" id="10252718at2759"/>
<dbReference type="EMBL" id="FQ311438">
    <property type="protein sequence ID" value="CBQ69721.1"/>
    <property type="molecule type" value="Genomic_DNA"/>
</dbReference>
<evidence type="ECO:0000256" key="2">
    <source>
        <dbReference type="ARBA" id="ARBA00022448"/>
    </source>
</evidence>
<evidence type="ECO:0000313" key="9">
    <source>
        <dbReference type="Proteomes" id="UP000008867"/>
    </source>
</evidence>
<comment type="subcellular location">
    <subcellularLocation>
        <location evidence="1">Mitochondrion inner membrane</location>
        <topology evidence="1">Peripheral membrane protein</topology>
        <orientation evidence="1">Matrix side</orientation>
    </subcellularLocation>
</comment>
<sequence>MDKLPSAEEMRETLSQREEKIREAWVRTMEARIVREELQKCHKAEGVNHYQACSDLAKKYHSLLADAKVKGFRVIDTARFFIVATH</sequence>
<dbReference type="PANTHER" id="PTHR13094">
    <property type="entry name" value="NADH-UBIQUINONE OXIDOREDUCTASE PDSW SUBUNIT"/>
    <property type="match status" value="1"/>
</dbReference>
<keyword evidence="5" id="KW-0249">Electron transport</keyword>
<evidence type="ECO:0000256" key="1">
    <source>
        <dbReference type="ARBA" id="ARBA00004443"/>
    </source>
</evidence>
<keyword evidence="6" id="KW-0496">Mitochondrion</keyword>
<dbReference type="VEuPathDB" id="FungiDB:sr15640"/>
<evidence type="ECO:0000256" key="7">
    <source>
        <dbReference type="ARBA" id="ARBA00023136"/>
    </source>
</evidence>
<organism evidence="8 9">
    <name type="scientific">Sporisorium reilianum (strain SRZ2)</name>
    <name type="common">Maize head smut fungus</name>
    <dbReference type="NCBI Taxonomy" id="999809"/>
    <lineage>
        <taxon>Eukaryota</taxon>
        <taxon>Fungi</taxon>
        <taxon>Dikarya</taxon>
        <taxon>Basidiomycota</taxon>
        <taxon>Ustilaginomycotina</taxon>
        <taxon>Ustilaginomycetes</taxon>
        <taxon>Ustilaginales</taxon>
        <taxon>Ustilaginaceae</taxon>
        <taxon>Sporisorium</taxon>
    </lineage>
</organism>
<dbReference type="eggNOG" id="ENOG502SBS6">
    <property type="taxonomic scope" value="Eukaryota"/>
</dbReference>
<proteinExistence type="predicted"/>
<evidence type="ECO:0000256" key="6">
    <source>
        <dbReference type="ARBA" id="ARBA00023128"/>
    </source>
</evidence>
<keyword evidence="7" id="KW-0472">Membrane</keyword>
<evidence type="ECO:0000256" key="5">
    <source>
        <dbReference type="ARBA" id="ARBA00022982"/>
    </source>
</evidence>
<evidence type="ECO:0000313" key="8">
    <source>
        <dbReference type="EMBL" id="CBQ69721.1"/>
    </source>
</evidence>
<accession>E6ZR64</accession>
<keyword evidence="2" id="KW-0813">Transport</keyword>
<gene>
    <name evidence="8" type="ORF">sr15640</name>
</gene>